<dbReference type="NCBIfam" id="NF003589">
    <property type="entry name" value="PRK05254.1-2"/>
    <property type="match status" value="1"/>
</dbReference>
<evidence type="ECO:0000256" key="5">
    <source>
        <dbReference type="ARBA" id="ARBA00018429"/>
    </source>
</evidence>
<evidence type="ECO:0000256" key="3">
    <source>
        <dbReference type="ARBA" id="ARBA00008184"/>
    </source>
</evidence>
<dbReference type="EMBL" id="PIPI01000005">
    <property type="protein sequence ID" value="RUO19583.1"/>
    <property type="molecule type" value="Genomic_DNA"/>
</dbReference>
<comment type="caution">
    <text evidence="13">The sequence shown here is derived from an EMBL/GenBank/DDBJ whole genome shotgun (WGS) entry which is preliminary data.</text>
</comment>
<dbReference type="SMART" id="SM00986">
    <property type="entry name" value="UDG"/>
    <property type="match status" value="1"/>
</dbReference>
<dbReference type="SMART" id="SM00987">
    <property type="entry name" value="UreE_C"/>
    <property type="match status" value="1"/>
</dbReference>
<keyword evidence="8 9" id="KW-0234">DNA repair</keyword>
<evidence type="ECO:0000256" key="7">
    <source>
        <dbReference type="ARBA" id="ARBA00022801"/>
    </source>
</evidence>
<evidence type="ECO:0000256" key="1">
    <source>
        <dbReference type="ARBA" id="ARBA00001400"/>
    </source>
</evidence>
<keyword evidence="9" id="KW-0963">Cytoplasm</keyword>
<evidence type="ECO:0000313" key="13">
    <source>
        <dbReference type="EMBL" id="RUO19583.1"/>
    </source>
</evidence>
<dbReference type="Gene3D" id="3.40.470.10">
    <property type="entry name" value="Uracil-DNA glycosylase-like domain"/>
    <property type="match status" value="1"/>
</dbReference>
<evidence type="ECO:0000256" key="11">
    <source>
        <dbReference type="RuleBase" id="RU003780"/>
    </source>
</evidence>
<dbReference type="SUPFAM" id="SSF52141">
    <property type="entry name" value="Uracil-DNA glycosylase-like"/>
    <property type="match status" value="1"/>
</dbReference>
<evidence type="ECO:0000256" key="9">
    <source>
        <dbReference type="HAMAP-Rule" id="MF_00148"/>
    </source>
</evidence>
<dbReference type="InterPro" id="IPR005122">
    <property type="entry name" value="Uracil-DNA_glycosylase-like"/>
</dbReference>
<comment type="catalytic activity">
    <reaction evidence="1 9 11">
        <text>Hydrolyzes single-stranded DNA or mismatched double-stranded DNA and polynucleotides, releasing free uracil.</text>
        <dbReference type="EC" id="3.2.2.27"/>
    </reaction>
</comment>
<dbReference type="InterPro" id="IPR018085">
    <property type="entry name" value="Ura-DNA_Glyclase_AS"/>
</dbReference>
<gene>
    <name evidence="9" type="primary">ung</name>
    <name evidence="13" type="ORF">CWE06_08615</name>
</gene>
<accession>A0A432VTH1</accession>
<dbReference type="NCBIfam" id="TIGR00628">
    <property type="entry name" value="ung"/>
    <property type="match status" value="1"/>
</dbReference>
<dbReference type="Pfam" id="PF03167">
    <property type="entry name" value="UDG"/>
    <property type="match status" value="1"/>
</dbReference>
<dbReference type="HAMAP" id="MF_00148">
    <property type="entry name" value="UDG"/>
    <property type="match status" value="1"/>
</dbReference>
<dbReference type="EC" id="3.2.2.27" evidence="4 9"/>
<comment type="subcellular location">
    <subcellularLocation>
        <location evidence="9">Cytoplasm</location>
    </subcellularLocation>
</comment>
<reference evidence="13 14" key="1">
    <citation type="journal article" date="2011" name="Front. Microbiol.">
        <title>Genomic signatures of strain selection and enhancement in Bacillus atrophaeus var. globigii, a historical biowarfare simulant.</title>
        <authorList>
            <person name="Gibbons H.S."/>
            <person name="Broomall S.M."/>
            <person name="McNew L.A."/>
            <person name="Daligault H."/>
            <person name="Chapman C."/>
            <person name="Bruce D."/>
            <person name="Karavis M."/>
            <person name="Krepps M."/>
            <person name="McGregor P.A."/>
            <person name="Hong C."/>
            <person name="Park K.H."/>
            <person name="Akmal A."/>
            <person name="Feldman A."/>
            <person name="Lin J.S."/>
            <person name="Chang W.E."/>
            <person name="Higgs B.W."/>
            <person name="Demirev P."/>
            <person name="Lindquist J."/>
            <person name="Liem A."/>
            <person name="Fochler E."/>
            <person name="Read T.D."/>
            <person name="Tapia R."/>
            <person name="Johnson S."/>
            <person name="Bishop-Lilly K.A."/>
            <person name="Detter C."/>
            <person name="Han C."/>
            <person name="Sozhamannan S."/>
            <person name="Rosenzweig C.N."/>
            <person name="Skowronski E.W."/>
        </authorList>
    </citation>
    <scope>NUCLEOTIDE SEQUENCE [LARGE SCALE GENOMIC DNA]</scope>
    <source>
        <strain evidence="13 14">AK5</strain>
    </source>
</reference>
<evidence type="ECO:0000313" key="14">
    <source>
        <dbReference type="Proteomes" id="UP000288212"/>
    </source>
</evidence>
<evidence type="ECO:0000259" key="12">
    <source>
        <dbReference type="SMART" id="SM00986"/>
    </source>
</evidence>
<proteinExistence type="inferred from homology"/>
<feature type="domain" description="Uracil-DNA glycosylase-like" evidence="12">
    <location>
        <begin position="46"/>
        <end position="211"/>
    </location>
</feature>
<evidence type="ECO:0000256" key="2">
    <source>
        <dbReference type="ARBA" id="ARBA00002631"/>
    </source>
</evidence>
<dbReference type="GO" id="GO:0004844">
    <property type="term" value="F:uracil DNA N-glycosylase activity"/>
    <property type="evidence" value="ECO:0007669"/>
    <property type="project" value="UniProtKB-UniRule"/>
</dbReference>
<protein>
    <recommendedName>
        <fullName evidence="5 9">Uracil-DNA glycosylase</fullName>
        <shortName evidence="9">UDG</shortName>
        <ecNumber evidence="4 9">3.2.2.27</ecNumber>
    </recommendedName>
</protein>
<feature type="active site" description="Proton acceptor" evidence="9 10">
    <location>
        <position position="61"/>
    </location>
</feature>
<dbReference type="GO" id="GO:0005737">
    <property type="term" value="C:cytoplasm"/>
    <property type="evidence" value="ECO:0007669"/>
    <property type="project" value="UniProtKB-SubCell"/>
</dbReference>
<dbReference type="OrthoDB" id="9804372at2"/>
<dbReference type="Proteomes" id="UP000288212">
    <property type="component" value="Unassembled WGS sequence"/>
</dbReference>
<dbReference type="RefSeq" id="WP_126793141.1">
    <property type="nucleotide sequence ID" value="NZ_PIPI01000005.1"/>
</dbReference>
<keyword evidence="7 9" id="KW-0378">Hydrolase</keyword>
<keyword evidence="14" id="KW-1185">Reference proteome</keyword>
<dbReference type="NCBIfam" id="NF003592">
    <property type="entry name" value="PRK05254.1-5"/>
    <property type="match status" value="1"/>
</dbReference>
<evidence type="ECO:0000256" key="4">
    <source>
        <dbReference type="ARBA" id="ARBA00012030"/>
    </source>
</evidence>
<evidence type="ECO:0000256" key="8">
    <source>
        <dbReference type="ARBA" id="ARBA00023204"/>
    </source>
</evidence>
<evidence type="ECO:0000256" key="6">
    <source>
        <dbReference type="ARBA" id="ARBA00022763"/>
    </source>
</evidence>
<dbReference type="InterPro" id="IPR002043">
    <property type="entry name" value="UDG_fam1"/>
</dbReference>
<dbReference type="GO" id="GO:0097510">
    <property type="term" value="P:base-excision repair, AP site formation via deaminated base removal"/>
    <property type="evidence" value="ECO:0007669"/>
    <property type="project" value="TreeGrafter"/>
</dbReference>
<evidence type="ECO:0000256" key="10">
    <source>
        <dbReference type="PROSITE-ProRule" id="PRU10072"/>
    </source>
</evidence>
<dbReference type="NCBIfam" id="NF003588">
    <property type="entry name" value="PRK05254.1-1"/>
    <property type="match status" value="1"/>
</dbReference>
<dbReference type="CDD" id="cd10027">
    <property type="entry name" value="UDG-F1-like"/>
    <property type="match status" value="1"/>
</dbReference>
<organism evidence="13 14">
    <name type="scientific">Aliidiomarina haloalkalitolerans</name>
    <dbReference type="NCBI Taxonomy" id="859059"/>
    <lineage>
        <taxon>Bacteria</taxon>
        <taxon>Pseudomonadati</taxon>
        <taxon>Pseudomonadota</taxon>
        <taxon>Gammaproteobacteria</taxon>
        <taxon>Alteromonadales</taxon>
        <taxon>Idiomarinaceae</taxon>
        <taxon>Aliidiomarina</taxon>
    </lineage>
</organism>
<dbReference type="AlphaFoldDB" id="A0A432VTH1"/>
<sequence>MQTWQEFIEAEQQREYFQVLQARIAEAKVNGAVIYPPETQVFRAFELTPIEQVKAVVIGQDPYHQLGQAHGLAFSVERGVRIPPSLRNIYKAIQVDYPEVEIPDHGDLSAWARQGVLLLNTALTVEEGKAGAHSKWGWHEFTARALAFFATQKPAAYLLWGAHAQQVAAKALATTPFVAENLLLQSVHPSPLSAHKGFLECGHFRATNTWLQARQQPPIEWLPVANNGQKQGDLFTK</sequence>
<comment type="similarity">
    <text evidence="3 9 11">Belongs to the uracil-DNA glycosylase (UDG) superfamily. UNG family.</text>
</comment>
<keyword evidence="6 9" id="KW-0227">DNA damage</keyword>
<dbReference type="PROSITE" id="PS00130">
    <property type="entry name" value="U_DNA_GLYCOSYLASE"/>
    <property type="match status" value="1"/>
</dbReference>
<name>A0A432VTH1_9GAMM</name>
<dbReference type="PANTHER" id="PTHR11264:SF0">
    <property type="entry name" value="URACIL-DNA GLYCOSYLASE"/>
    <property type="match status" value="1"/>
</dbReference>
<dbReference type="PANTHER" id="PTHR11264">
    <property type="entry name" value="URACIL-DNA GLYCOSYLASE"/>
    <property type="match status" value="1"/>
</dbReference>
<comment type="function">
    <text evidence="2 9 11">Excises uracil residues from the DNA which can arise as a result of misincorporation of dUMP residues by DNA polymerase or due to deamination of cytosine.</text>
</comment>
<dbReference type="NCBIfam" id="NF003591">
    <property type="entry name" value="PRK05254.1-4"/>
    <property type="match status" value="1"/>
</dbReference>
<dbReference type="InterPro" id="IPR036895">
    <property type="entry name" value="Uracil-DNA_glycosylase-like_sf"/>
</dbReference>